<evidence type="ECO:0000313" key="7">
    <source>
        <dbReference type="RefSeq" id="XP_026108571.1"/>
    </source>
</evidence>
<dbReference type="RefSeq" id="XP_026108570.1">
    <property type="nucleotide sequence ID" value="XM_026252785.1"/>
</dbReference>
<accession>A0A6P6NKD9</accession>
<dbReference type="SMART" id="SM00409">
    <property type="entry name" value="IG"/>
    <property type="match status" value="2"/>
</dbReference>
<organism evidence="4 7">
    <name type="scientific">Carassius auratus</name>
    <name type="common">Goldfish</name>
    <dbReference type="NCBI Taxonomy" id="7957"/>
    <lineage>
        <taxon>Eukaryota</taxon>
        <taxon>Metazoa</taxon>
        <taxon>Chordata</taxon>
        <taxon>Craniata</taxon>
        <taxon>Vertebrata</taxon>
        <taxon>Euteleostomi</taxon>
        <taxon>Actinopterygii</taxon>
        <taxon>Neopterygii</taxon>
        <taxon>Teleostei</taxon>
        <taxon>Ostariophysi</taxon>
        <taxon>Cypriniformes</taxon>
        <taxon>Cyprinidae</taxon>
        <taxon>Cyprininae</taxon>
        <taxon>Carassius</taxon>
    </lineage>
</organism>
<protein>
    <submittedName>
        <fullName evidence="5 6">Uncharacterized protein LOC113080622</fullName>
    </submittedName>
</protein>
<dbReference type="RefSeq" id="XP_026108569.1">
    <property type="nucleotide sequence ID" value="XM_026252784.1"/>
</dbReference>
<evidence type="ECO:0000313" key="6">
    <source>
        <dbReference type="RefSeq" id="XP_026108570.1"/>
    </source>
</evidence>
<dbReference type="InterPro" id="IPR013783">
    <property type="entry name" value="Ig-like_fold"/>
</dbReference>
<gene>
    <name evidence="5 6 7" type="primary">LOC113080622</name>
</gene>
<keyword evidence="2" id="KW-0812">Transmembrane</keyword>
<proteinExistence type="predicted"/>
<evidence type="ECO:0000259" key="3">
    <source>
        <dbReference type="PROSITE" id="PS50835"/>
    </source>
</evidence>
<feature type="domain" description="Ig-like" evidence="3">
    <location>
        <begin position="1"/>
        <end position="88"/>
    </location>
</feature>
<dbReference type="OrthoDB" id="8741746at2759"/>
<evidence type="ECO:0000256" key="2">
    <source>
        <dbReference type="SAM" id="Phobius"/>
    </source>
</evidence>
<name>A0A6P6NKD9_CARAU</name>
<dbReference type="Gene3D" id="2.60.40.10">
    <property type="entry name" value="Immunoglobulins"/>
    <property type="match status" value="2"/>
</dbReference>
<sequence length="284" mass="31009">MEGDSVTLHTGIKTNQDRINWFFNGIRIARISGDQSKICADAECPERFRDRLKLDHVTGSLTITDITNTDSGEYKLDITSRRSEKTFSVSVHDAPVADREEMKSVKEGESVTLDPGVMNNTNYSITFLFNDVLIAEISEDQSKTCTDVQCEDSDERFRDRLKLDHQTGSLTITNITNTDSGEYKLQIIIISSSFSIRRSRSFSLTVTGSGLSLSVVAGICAALVILLVTAAAAGVMYLKQKKGRGAEPNNDQENHIKNSSVSKTEAAANGASCAKTETATEIPP</sequence>
<keyword evidence="4" id="KW-1185">Reference proteome</keyword>
<dbReference type="KEGG" id="caua:113080622"/>
<dbReference type="InterPro" id="IPR007110">
    <property type="entry name" value="Ig-like_dom"/>
</dbReference>
<dbReference type="PROSITE" id="PS50835">
    <property type="entry name" value="IG_LIKE"/>
    <property type="match status" value="1"/>
</dbReference>
<dbReference type="SUPFAM" id="SSF48726">
    <property type="entry name" value="Immunoglobulin"/>
    <property type="match status" value="2"/>
</dbReference>
<dbReference type="AlphaFoldDB" id="A0A6P6NKD9"/>
<feature type="transmembrane region" description="Helical" evidence="2">
    <location>
        <begin position="211"/>
        <end position="238"/>
    </location>
</feature>
<evidence type="ECO:0000313" key="4">
    <source>
        <dbReference type="Proteomes" id="UP000515129"/>
    </source>
</evidence>
<dbReference type="InterPro" id="IPR003599">
    <property type="entry name" value="Ig_sub"/>
</dbReference>
<dbReference type="InterPro" id="IPR036179">
    <property type="entry name" value="Ig-like_dom_sf"/>
</dbReference>
<dbReference type="Proteomes" id="UP000515129">
    <property type="component" value="Unplaced"/>
</dbReference>
<evidence type="ECO:0000256" key="1">
    <source>
        <dbReference type="SAM" id="MobiDB-lite"/>
    </source>
</evidence>
<keyword evidence="2" id="KW-1133">Transmembrane helix</keyword>
<dbReference type="GeneID" id="113080622"/>
<feature type="compositionally biased region" description="Polar residues" evidence="1">
    <location>
        <begin position="275"/>
        <end position="284"/>
    </location>
</feature>
<feature type="region of interest" description="Disordered" evidence="1">
    <location>
        <begin position="243"/>
        <end position="284"/>
    </location>
</feature>
<evidence type="ECO:0000313" key="5">
    <source>
        <dbReference type="RefSeq" id="XP_026108569.1"/>
    </source>
</evidence>
<dbReference type="PANTHER" id="PTHR21063:SF4">
    <property type="entry name" value="CD48 ANTIGEN-RELATED"/>
    <property type="match status" value="1"/>
</dbReference>
<reference evidence="5 6" key="1">
    <citation type="submission" date="2025-04" db="UniProtKB">
        <authorList>
            <consortium name="RefSeq"/>
        </authorList>
    </citation>
    <scope>IDENTIFICATION</scope>
    <source>
        <strain evidence="5 6">Wakin</strain>
        <tissue evidence="5 6">Muscle</tissue>
    </source>
</reference>
<dbReference type="RefSeq" id="XP_026108571.1">
    <property type="nucleotide sequence ID" value="XM_026252786.1"/>
</dbReference>
<dbReference type="PANTHER" id="PTHR21063">
    <property type="entry name" value="LFA-3"/>
    <property type="match status" value="1"/>
</dbReference>
<keyword evidence="2" id="KW-0472">Membrane</keyword>